<dbReference type="RefSeq" id="WP_042044452.1">
    <property type="nucleotide sequence ID" value="NZ_KX364409.1"/>
</dbReference>
<name>A0A1I9S234_AERSS</name>
<reference evidence="1" key="1">
    <citation type="journal article" date="2016" name="Sci. Rep.">
        <title>Diversity of antibiotic-resistance genes in Canadian isolates of Aeromonas salmonicida subsp. salmonicida: dominance of pSN254b and discovery of pAsa8.</title>
        <authorList>
            <person name="Trudel M.V."/>
            <person name="Vincent A.T."/>
            <person name="Attere S.A."/>
            <person name="Labbe M."/>
            <person name="Derome N."/>
            <person name="Culley A.I."/>
            <person name="Charette S.J."/>
        </authorList>
    </citation>
    <scope>NUCLEOTIDE SEQUENCE</scope>
    <source>
        <strain evidence="1">M16474-11</strain>
        <plasmid evidence="1">pAsa8</plasmid>
    </source>
</reference>
<proteinExistence type="predicted"/>
<geneLocation type="plasmid" evidence="1">
    <name>pAsa8</name>
</geneLocation>
<accession>A0A1I9S234</accession>
<organism evidence="1">
    <name type="scientific">Aeromonas salmonicida subsp. salmonicida</name>
    <dbReference type="NCBI Taxonomy" id="29491"/>
    <lineage>
        <taxon>Bacteria</taxon>
        <taxon>Pseudomonadati</taxon>
        <taxon>Pseudomonadota</taxon>
        <taxon>Gammaproteobacteria</taxon>
        <taxon>Aeromonadales</taxon>
        <taxon>Aeromonadaceae</taxon>
        <taxon>Aeromonas</taxon>
    </lineage>
</organism>
<keyword evidence="1" id="KW-0614">Plasmid</keyword>
<dbReference type="AlphaFoldDB" id="A0A1I9S234"/>
<dbReference type="EMBL" id="KX364409">
    <property type="protein sequence ID" value="AOZ60626.1"/>
    <property type="molecule type" value="Genomic_DNA"/>
</dbReference>
<evidence type="ECO:0000313" key="1">
    <source>
        <dbReference type="EMBL" id="AOZ60626.1"/>
    </source>
</evidence>
<sequence length="149" mass="16680">MNQIIFSIKPLRSPEFPDVNFPTAIDTALLNVASAELLLFELRESKQLTHPIPAHLVKASDSALNMIIFAGEVLGFYLAAGKPIAALHCSVRMSQAKISCFNEVLKRIRGLEQGWNTMAAWEYGLRTGEGKYNQMWGTTRTEGAPWKWE</sequence>
<protein>
    <submittedName>
        <fullName evidence="1">Uncharacterized protein</fullName>
    </submittedName>
</protein>